<dbReference type="RefSeq" id="WP_344736804.1">
    <property type="nucleotide sequence ID" value="NZ_BAAAYU010000001.1"/>
</dbReference>
<organism evidence="1 2">
    <name type="scientific">Microbacterium awajiense</name>
    <dbReference type="NCBI Taxonomy" id="415214"/>
    <lineage>
        <taxon>Bacteria</taxon>
        <taxon>Bacillati</taxon>
        <taxon>Actinomycetota</taxon>
        <taxon>Actinomycetes</taxon>
        <taxon>Micrococcales</taxon>
        <taxon>Microbacteriaceae</taxon>
        <taxon>Microbacterium</taxon>
    </lineage>
</organism>
<dbReference type="Pfam" id="PF13489">
    <property type="entry name" value="Methyltransf_23"/>
    <property type="match status" value="1"/>
</dbReference>
<dbReference type="Gene3D" id="3.40.50.150">
    <property type="entry name" value="Vaccinia Virus protein VP39"/>
    <property type="match status" value="1"/>
</dbReference>
<keyword evidence="1" id="KW-0489">Methyltransferase</keyword>
<dbReference type="Proteomes" id="UP001501697">
    <property type="component" value="Unassembled WGS sequence"/>
</dbReference>
<accession>A0ABP7ACN2</accession>
<dbReference type="InterPro" id="IPR029063">
    <property type="entry name" value="SAM-dependent_MTases_sf"/>
</dbReference>
<dbReference type="EMBL" id="BAAAYU010000001">
    <property type="protein sequence ID" value="GAA3629424.1"/>
    <property type="molecule type" value="Genomic_DNA"/>
</dbReference>
<reference evidence="2" key="1">
    <citation type="journal article" date="2019" name="Int. J. Syst. Evol. Microbiol.">
        <title>The Global Catalogue of Microorganisms (GCM) 10K type strain sequencing project: providing services to taxonomists for standard genome sequencing and annotation.</title>
        <authorList>
            <consortium name="The Broad Institute Genomics Platform"/>
            <consortium name="The Broad Institute Genome Sequencing Center for Infectious Disease"/>
            <person name="Wu L."/>
            <person name="Ma J."/>
        </authorList>
    </citation>
    <scope>NUCLEOTIDE SEQUENCE [LARGE SCALE GENOMIC DNA]</scope>
    <source>
        <strain evidence="2">JCM 16544</strain>
    </source>
</reference>
<dbReference type="SUPFAM" id="SSF53335">
    <property type="entry name" value="S-adenosyl-L-methionine-dependent methyltransferases"/>
    <property type="match status" value="1"/>
</dbReference>
<dbReference type="GO" id="GO:0008168">
    <property type="term" value="F:methyltransferase activity"/>
    <property type="evidence" value="ECO:0007669"/>
    <property type="project" value="UniProtKB-KW"/>
</dbReference>
<keyword evidence="1" id="KW-0808">Transferase</keyword>
<evidence type="ECO:0000313" key="1">
    <source>
        <dbReference type="EMBL" id="GAA3629424.1"/>
    </source>
</evidence>
<name>A0ABP7ACN2_9MICO</name>
<sequence length="220" mass="22956">MSVIVTFGGGGDEPYALTLGEGGGRLALHRVGAEHGVELDAAVWHGPADAADLRVLAGLDGPLLDVGCGPGRMLRAAAERGIPSLGIDVSPAAVRIAAQGGTPVLHRSVFDRLPLEGQWHAVLLLDGNIGIGGDPAALLARCARLLDVDGAIVVEVDADPDLDERDHYRAIREDGTASAAFPWARIGSTVLAHVARSVRLRVADAWADGTRHFVVLRLQS</sequence>
<gene>
    <name evidence="1" type="ORF">GCM10022200_10090</name>
</gene>
<evidence type="ECO:0000313" key="2">
    <source>
        <dbReference type="Proteomes" id="UP001501697"/>
    </source>
</evidence>
<keyword evidence="2" id="KW-1185">Reference proteome</keyword>
<proteinExistence type="predicted"/>
<protein>
    <submittedName>
        <fullName evidence="1">Class I SAM-dependent methyltransferase</fullName>
    </submittedName>
</protein>
<comment type="caution">
    <text evidence="1">The sequence shown here is derived from an EMBL/GenBank/DDBJ whole genome shotgun (WGS) entry which is preliminary data.</text>
</comment>
<dbReference type="CDD" id="cd02440">
    <property type="entry name" value="AdoMet_MTases"/>
    <property type="match status" value="1"/>
</dbReference>
<dbReference type="GO" id="GO:0032259">
    <property type="term" value="P:methylation"/>
    <property type="evidence" value="ECO:0007669"/>
    <property type="project" value="UniProtKB-KW"/>
</dbReference>